<evidence type="ECO:0000313" key="2">
    <source>
        <dbReference type="Proteomes" id="UP001500218"/>
    </source>
</evidence>
<accession>A0ABN2LIA6</accession>
<comment type="caution">
    <text evidence="1">The sequence shown here is derived from an EMBL/GenBank/DDBJ whole genome shotgun (WGS) entry which is preliminary data.</text>
</comment>
<organism evidence="1 2">
    <name type="scientific">Luedemannella flava</name>
    <dbReference type="NCBI Taxonomy" id="349316"/>
    <lineage>
        <taxon>Bacteria</taxon>
        <taxon>Bacillati</taxon>
        <taxon>Actinomycetota</taxon>
        <taxon>Actinomycetes</taxon>
        <taxon>Micromonosporales</taxon>
        <taxon>Micromonosporaceae</taxon>
        <taxon>Luedemannella</taxon>
    </lineage>
</organism>
<evidence type="ECO:0000313" key="1">
    <source>
        <dbReference type="EMBL" id="GAA1789690.1"/>
    </source>
</evidence>
<name>A0ABN2LIA6_9ACTN</name>
<sequence length="193" mass="21341">MTAPHVLFVATGGDRHLGVWTESRRVVTGGGRALVLLDHADAWPGKPLHRRVKVVETSKLEKRHWPRRAANLVLFRGPAWLLRAVGRGRLADPAGRMLTAYQDQVASRVQRLVVLPVYRALSRTSRARLINRHVLSKGPFDAVVVSDPHGLRDVAALVRANPDVFHGTRVSFGLAYDSEVGPDPHQAVNRDGR</sequence>
<keyword evidence="2" id="KW-1185">Reference proteome</keyword>
<protein>
    <submittedName>
        <fullName evidence="1">Uncharacterized protein</fullName>
    </submittedName>
</protein>
<dbReference type="EMBL" id="BAAALT010000020">
    <property type="protein sequence ID" value="GAA1789690.1"/>
    <property type="molecule type" value="Genomic_DNA"/>
</dbReference>
<gene>
    <name evidence="1" type="ORF">GCM10009682_09630</name>
</gene>
<dbReference type="RefSeq" id="WP_344126641.1">
    <property type="nucleotide sequence ID" value="NZ_BAAALT010000020.1"/>
</dbReference>
<reference evidence="1 2" key="1">
    <citation type="journal article" date="2019" name="Int. J. Syst. Evol. Microbiol.">
        <title>The Global Catalogue of Microorganisms (GCM) 10K type strain sequencing project: providing services to taxonomists for standard genome sequencing and annotation.</title>
        <authorList>
            <consortium name="The Broad Institute Genomics Platform"/>
            <consortium name="The Broad Institute Genome Sequencing Center for Infectious Disease"/>
            <person name="Wu L."/>
            <person name="Ma J."/>
        </authorList>
    </citation>
    <scope>NUCLEOTIDE SEQUENCE [LARGE SCALE GENOMIC DNA]</scope>
    <source>
        <strain evidence="1 2">JCM 13250</strain>
    </source>
</reference>
<dbReference type="Proteomes" id="UP001500218">
    <property type="component" value="Unassembled WGS sequence"/>
</dbReference>
<proteinExistence type="predicted"/>